<dbReference type="RefSeq" id="WP_045053671.1">
    <property type="nucleotide sequence ID" value="NZ_CAWMDP010000026.1"/>
</dbReference>
<dbReference type="EMBL" id="JYON01000004">
    <property type="protein sequence ID" value="KJH72610.1"/>
    <property type="molecule type" value="Genomic_DNA"/>
</dbReference>
<keyword evidence="3" id="KW-1185">Reference proteome</keyword>
<keyword evidence="1" id="KW-1133">Transmembrane helix</keyword>
<reference evidence="2 3" key="1">
    <citation type="submission" date="2015-02" db="EMBL/GenBank/DDBJ databases">
        <title>Draft genome of a novel marine cyanobacterium (Chroococcales) isolated from South Atlantic Ocean.</title>
        <authorList>
            <person name="Rigonato J."/>
            <person name="Alvarenga D.O."/>
            <person name="Branco L.H."/>
            <person name="Varani A.M."/>
            <person name="Brandini F.P."/>
            <person name="Fiore M.F."/>
        </authorList>
    </citation>
    <scope>NUCLEOTIDE SEQUENCE [LARGE SCALE GENOMIC DNA]</scope>
    <source>
        <strain evidence="2 3">CENA595</strain>
    </source>
</reference>
<feature type="transmembrane region" description="Helical" evidence="1">
    <location>
        <begin position="30"/>
        <end position="50"/>
    </location>
</feature>
<proteinExistence type="predicted"/>
<accession>A0A0D8ZV45</accession>
<dbReference type="AlphaFoldDB" id="A0A0D8ZV45"/>
<evidence type="ECO:0000313" key="3">
    <source>
        <dbReference type="Proteomes" id="UP000032452"/>
    </source>
</evidence>
<name>A0A0D8ZV45_9CYAN</name>
<gene>
    <name evidence="2" type="ORF">UH38_05680</name>
</gene>
<keyword evidence="1" id="KW-0472">Membrane</keyword>
<protein>
    <submittedName>
        <fullName evidence="2">Uncharacterized protein</fullName>
    </submittedName>
</protein>
<comment type="caution">
    <text evidence="2">The sequence shown here is derived from an EMBL/GenBank/DDBJ whole genome shotgun (WGS) entry which is preliminary data.</text>
</comment>
<sequence length="72" mass="7850">MPVELIILVAAVIVSWLVFTALIKIVKTTVTTAIAVTAIVLILQIAFGIIPQDLWQQITQLPQIIWNLITGG</sequence>
<dbReference type="Proteomes" id="UP000032452">
    <property type="component" value="Unassembled WGS sequence"/>
</dbReference>
<organism evidence="2 3">
    <name type="scientific">Aliterella atlantica CENA595</name>
    <dbReference type="NCBI Taxonomy" id="1618023"/>
    <lineage>
        <taxon>Bacteria</taxon>
        <taxon>Bacillati</taxon>
        <taxon>Cyanobacteriota</taxon>
        <taxon>Cyanophyceae</taxon>
        <taxon>Chroococcidiopsidales</taxon>
        <taxon>Aliterellaceae</taxon>
        <taxon>Aliterella</taxon>
    </lineage>
</organism>
<keyword evidence="1" id="KW-0812">Transmembrane</keyword>
<evidence type="ECO:0000313" key="2">
    <source>
        <dbReference type="EMBL" id="KJH72610.1"/>
    </source>
</evidence>
<feature type="transmembrane region" description="Helical" evidence="1">
    <location>
        <begin position="6"/>
        <end position="23"/>
    </location>
</feature>
<evidence type="ECO:0000256" key="1">
    <source>
        <dbReference type="SAM" id="Phobius"/>
    </source>
</evidence>
<dbReference type="STRING" id="1618023.UH38_05680"/>